<dbReference type="PANTHER" id="PTHR43555:SF1">
    <property type="entry name" value="PHOSPHORIBOSYLFORMYLGLYCINAMIDINE SYNTHASE SUBUNIT PURL"/>
    <property type="match status" value="1"/>
</dbReference>
<evidence type="ECO:0000313" key="15">
    <source>
        <dbReference type="EMBL" id="QAT64172.1"/>
    </source>
</evidence>
<comment type="function">
    <text evidence="9 11">Part of the phosphoribosylformylglycinamidine synthase complex involved in the purines biosynthetic pathway. Catalyzes the ATP-dependent conversion of formylglycinamide ribonucleotide (FGAR) and glutamine to yield formylglycinamidine ribonucleotide (FGAM) and glutamate. The FGAM synthase complex is composed of three subunits. PurQ produces an ammonia molecule by converting glutamine to glutamate. PurL transfers the ammonia molecule to FGAR to form FGAM in an ATP-dependent manner. PurS interacts with PurQ and PurL and is thought to assist in the transfer of the ammonia molecule from PurQ to PurL.</text>
</comment>
<dbReference type="EC" id="6.3.5.3" evidence="11"/>
<dbReference type="FunFam" id="3.90.650.10:FF:000009">
    <property type="entry name" value="Phosphoribosylformylglycinamidine synthase subunit PurL"/>
    <property type="match status" value="1"/>
</dbReference>
<keyword evidence="4 11" id="KW-0547">Nucleotide-binding</keyword>
<proteinExistence type="inferred from homology"/>
<feature type="binding site" evidence="11">
    <location>
        <position position="98"/>
    </location>
    <ligand>
        <name>Mg(2+)</name>
        <dbReference type="ChEBI" id="CHEBI:18420"/>
        <label>1</label>
    </ligand>
</feature>
<evidence type="ECO:0000259" key="13">
    <source>
        <dbReference type="Pfam" id="PF02769"/>
    </source>
</evidence>
<keyword evidence="5 11" id="KW-0658">Purine biosynthesis</keyword>
<evidence type="ECO:0000256" key="7">
    <source>
        <dbReference type="ARBA" id="ARBA00022842"/>
    </source>
</evidence>
<dbReference type="NCBIfam" id="NF002290">
    <property type="entry name" value="PRK01213.1"/>
    <property type="match status" value="1"/>
</dbReference>
<dbReference type="Pfam" id="PF02769">
    <property type="entry name" value="AIRS_C"/>
    <property type="match status" value="2"/>
</dbReference>
<keyword evidence="3 11" id="KW-0479">Metal-binding</keyword>
<evidence type="ECO:0000313" key="16">
    <source>
        <dbReference type="Proteomes" id="UP000288675"/>
    </source>
</evidence>
<dbReference type="GO" id="GO:0005737">
    <property type="term" value="C:cytoplasm"/>
    <property type="evidence" value="ECO:0007669"/>
    <property type="project" value="UniProtKB-SubCell"/>
</dbReference>
<dbReference type="FunFam" id="3.30.1330.10:FF:000011">
    <property type="entry name" value="Phosphoribosylformylglycinamidine synthase subunit PurL"/>
    <property type="match status" value="1"/>
</dbReference>
<dbReference type="InterPro" id="IPR041609">
    <property type="entry name" value="PurL_linker"/>
</dbReference>
<dbReference type="PANTHER" id="PTHR43555">
    <property type="entry name" value="PHOSPHORIBOSYLFORMYLGLYCINAMIDINE SYNTHASE SUBUNIT PURL"/>
    <property type="match status" value="1"/>
</dbReference>
<dbReference type="Gene3D" id="3.90.650.10">
    <property type="entry name" value="PurM-like C-terminal domain"/>
    <property type="match status" value="2"/>
</dbReference>
<dbReference type="GO" id="GO:0004642">
    <property type="term" value="F:phosphoribosylformylglycinamidine synthase activity"/>
    <property type="evidence" value="ECO:0007669"/>
    <property type="project" value="UniProtKB-UniRule"/>
</dbReference>
<feature type="binding site" evidence="11">
    <location>
        <begin position="99"/>
        <end position="102"/>
    </location>
    <ligand>
        <name>substrate</name>
    </ligand>
</feature>
<feature type="domain" description="PurM-like N-terminal" evidence="12">
    <location>
        <begin position="443"/>
        <end position="562"/>
    </location>
</feature>
<reference evidence="15 16" key="1">
    <citation type="submission" date="2019-01" db="EMBL/GenBank/DDBJ databases">
        <title>Genome sequence of Bacillus glycinifermentans SRCM103574.</title>
        <authorList>
            <person name="Kong H.-J."/>
            <person name="Jeong S.-Y."/>
            <person name="Jeong D.-Y."/>
        </authorList>
    </citation>
    <scope>NUCLEOTIDE SEQUENCE [LARGE SCALE GENOMIC DNA]</scope>
    <source>
        <strain evidence="15 16">SRCM103574</strain>
    </source>
</reference>
<dbReference type="Proteomes" id="UP000288675">
    <property type="component" value="Chromosome"/>
</dbReference>
<organism evidence="15 16">
    <name type="scientific">Bacillus glycinifermentans</name>
    <dbReference type="NCBI Taxonomy" id="1664069"/>
    <lineage>
        <taxon>Bacteria</taxon>
        <taxon>Bacillati</taxon>
        <taxon>Bacillota</taxon>
        <taxon>Bacilli</taxon>
        <taxon>Bacillales</taxon>
        <taxon>Bacillaceae</taxon>
        <taxon>Bacillus</taxon>
    </lineage>
</organism>
<evidence type="ECO:0000256" key="5">
    <source>
        <dbReference type="ARBA" id="ARBA00022755"/>
    </source>
</evidence>
<evidence type="ECO:0000256" key="1">
    <source>
        <dbReference type="ARBA" id="ARBA00022490"/>
    </source>
</evidence>
<dbReference type="InterPro" id="IPR036676">
    <property type="entry name" value="PurM-like_C_sf"/>
</dbReference>
<feature type="domain" description="PurM-like C-terminal" evidence="13">
    <location>
        <begin position="207"/>
        <end position="361"/>
    </location>
</feature>
<dbReference type="RefSeq" id="WP_046130443.1">
    <property type="nucleotide sequence ID" value="NZ_CP035232.1"/>
</dbReference>
<comment type="subcellular location">
    <subcellularLocation>
        <location evidence="11">Cytoplasm</location>
    </subcellularLocation>
</comment>
<evidence type="ECO:0000256" key="2">
    <source>
        <dbReference type="ARBA" id="ARBA00022598"/>
    </source>
</evidence>
<sequence>MSLLLEPSKEQIKEEKLYQQMGVSDDEFAMIESILGRLPNYTEIGIFSVMWSEHCSYKNSKPILRKFPTKGDRVLQGPGEGAGIVDIGDNQAVVFKIESHNHPSAIEPYQGAATGVGGIIRDVFSMGARPIAVLNSLRFGELTSPRVKYLFEEVVAGIAGYGNCIGIPTVGGEVQFDSCYEGNPLVNAMCVGLINHEDIKKGQAKGVGNTVMYVGAKTGRDGIHGATFASEEMSDASEEKRSAVQVGDPFMEKLLLEACLEVIKSDALVGIQDMGAAGLTSSSAEMASKAGSGIEMNLDLIPQRETGMTPYEMMLSESQERMLLVIERGREQEIIDIFDKYDLEAVAVGRVTDDKMLRLFHKGEIVAELPVDALAEDAPVYHKPSKVPAYYKEFLEADVPAPKVDDAKETLFSLLQQPTIASKEWVYDQYDYMVRTNTVVAPGSDAGVLRIRGTKKALAMTTDCNARYLYLDPEIGGKIAVAEAARNIICSGAEPLAVTDNLNFGNPEKPEIFWQIEKAADGISEACSVLGTPVIGGNVSLYNESNGNAIYPTPVIGMVGLIEDTKHITTQQFKAAGDLIYVIGETLPEFAGSELQKLTEGKIYGKAPAIDLEVEESRQKALLQAIRSGLVQSAHDVSEGGLGVALAESAMSAEGLGANVTLPGEPALLFSETQSRFIVSVKKEDREAFEKLVKDANLIGEVTSDNMLTVQSEEGKQWIHAQTEELKSAWKGAIPCLLKSKA</sequence>
<feature type="binding site" evidence="11">
    <location>
        <position position="57"/>
    </location>
    <ligand>
        <name>ATP</name>
        <dbReference type="ChEBI" id="CHEBI:30616"/>
    </ligand>
</feature>
<dbReference type="EMBL" id="CP035232">
    <property type="protein sequence ID" value="QAT64172.1"/>
    <property type="molecule type" value="Genomic_DNA"/>
</dbReference>
<feature type="binding site" evidence="11">
    <location>
        <position position="273"/>
    </location>
    <ligand>
        <name>Mg(2+)</name>
        <dbReference type="ChEBI" id="CHEBI:18420"/>
        <label>2</label>
    </ligand>
</feature>
<name>A0AAJ3YVN1_9BACI</name>
<feature type="binding site" evidence="11">
    <location>
        <position position="540"/>
    </location>
    <ligand>
        <name>substrate</name>
    </ligand>
</feature>
<feature type="binding site" evidence="11">
    <location>
        <position position="245"/>
    </location>
    <ligand>
        <name>substrate</name>
    </ligand>
</feature>
<dbReference type="GO" id="GO:0005524">
    <property type="term" value="F:ATP binding"/>
    <property type="evidence" value="ECO:0007669"/>
    <property type="project" value="UniProtKB-UniRule"/>
</dbReference>
<dbReference type="GeneID" id="82851850"/>
<evidence type="ECO:0000256" key="4">
    <source>
        <dbReference type="ARBA" id="ARBA00022741"/>
    </source>
</evidence>
<evidence type="ECO:0000256" key="10">
    <source>
        <dbReference type="ARBA" id="ARBA00064392"/>
    </source>
</evidence>
<evidence type="ECO:0000256" key="6">
    <source>
        <dbReference type="ARBA" id="ARBA00022840"/>
    </source>
</evidence>
<dbReference type="InterPro" id="IPR010918">
    <property type="entry name" value="PurM-like_C_dom"/>
</dbReference>
<evidence type="ECO:0000256" key="8">
    <source>
        <dbReference type="ARBA" id="ARBA00052585"/>
    </source>
</evidence>
<dbReference type="Pfam" id="PF00586">
    <property type="entry name" value="AIRS"/>
    <property type="match status" value="2"/>
</dbReference>
<dbReference type="FunFam" id="3.30.1330.10:FF:000004">
    <property type="entry name" value="Phosphoribosylformylglycinamidine synthase subunit PurL"/>
    <property type="match status" value="1"/>
</dbReference>
<feature type="active site" description="Proton acceptor" evidence="11">
    <location>
        <position position="100"/>
    </location>
</feature>
<feature type="domain" description="PurM-like N-terminal" evidence="12">
    <location>
        <begin position="79"/>
        <end position="194"/>
    </location>
</feature>
<dbReference type="SUPFAM" id="SSF55326">
    <property type="entry name" value="PurM N-terminal domain-like"/>
    <property type="match status" value="2"/>
</dbReference>
<dbReference type="CDD" id="cd02204">
    <property type="entry name" value="PurL_repeat2"/>
    <property type="match status" value="1"/>
</dbReference>
<dbReference type="HAMAP" id="MF_00420">
    <property type="entry name" value="PurL_2"/>
    <property type="match status" value="1"/>
</dbReference>
<evidence type="ECO:0000256" key="11">
    <source>
        <dbReference type="HAMAP-Rule" id="MF_00420"/>
    </source>
</evidence>
<comment type="caution">
    <text evidence="11">Lacks conserved residue(s) required for the propagation of feature annotation.</text>
</comment>
<dbReference type="GO" id="GO:0006189">
    <property type="term" value="P:'de novo' IMP biosynthetic process"/>
    <property type="evidence" value="ECO:0007669"/>
    <property type="project" value="UniProtKB-UniRule"/>
</dbReference>
<feature type="binding site" evidence="11">
    <location>
        <position position="537"/>
    </location>
    <ligand>
        <name>ATP</name>
        <dbReference type="ChEBI" id="CHEBI:30616"/>
    </ligand>
</feature>
<dbReference type="InterPro" id="IPR036921">
    <property type="entry name" value="PurM-like_N_sf"/>
</dbReference>
<dbReference type="InterPro" id="IPR016188">
    <property type="entry name" value="PurM-like_N"/>
</dbReference>
<feature type="binding site" evidence="11">
    <location>
        <position position="500"/>
    </location>
    <ligand>
        <name>ATP</name>
        <dbReference type="ChEBI" id="CHEBI:30616"/>
    </ligand>
</feature>
<comment type="subunit">
    <text evidence="10 11">Monomer. Part of the FGAM synthase complex composed of 1 PurL, 1 PurQ and 2 PurS subunits.</text>
</comment>
<dbReference type="PIRSF" id="PIRSF001587">
    <property type="entry name" value="FGAM_synthase_II"/>
    <property type="match status" value="1"/>
</dbReference>
<feature type="binding site" evidence="11">
    <location>
        <position position="96"/>
    </location>
    <ligand>
        <name>ATP</name>
        <dbReference type="ChEBI" id="CHEBI:30616"/>
    </ligand>
</feature>
<comment type="catalytic activity">
    <reaction evidence="8 11">
        <text>N(2)-formyl-N(1)-(5-phospho-beta-D-ribosyl)glycinamide + L-glutamine + ATP + H2O = 2-formamido-N(1)-(5-O-phospho-beta-D-ribosyl)acetamidine + L-glutamate + ADP + phosphate + H(+)</text>
        <dbReference type="Rhea" id="RHEA:17129"/>
        <dbReference type="ChEBI" id="CHEBI:15377"/>
        <dbReference type="ChEBI" id="CHEBI:15378"/>
        <dbReference type="ChEBI" id="CHEBI:29985"/>
        <dbReference type="ChEBI" id="CHEBI:30616"/>
        <dbReference type="ChEBI" id="CHEBI:43474"/>
        <dbReference type="ChEBI" id="CHEBI:58359"/>
        <dbReference type="ChEBI" id="CHEBI:147286"/>
        <dbReference type="ChEBI" id="CHEBI:147287"/>
        <dbReference type="ChEBI" id="CHEBI:456216"/>
        <dbReference type="EC" id="6.3.5.3"/>
    </reaction>
</comment>
<comment type="similarity">
    <text evidence="11">Belongs to the FGAMS family.</text>
</comment>
<dbReference type="SUPFAM" id="SSF56042">
    <property type="entry name" value="PurM C-terminal domain-like"/>
    <property type="match status" value="2"/>
</dbReference>
<feature type="domain" description="Phosphoribosylformylglycinamidine synthase linker" evidence="14">
    <location>
        <begin position="12"/>
        <end position="58"/>
    </location>
</feature>
<feature type="domain" description="PurM-like C-terminal" evidence="13">
    <location>
        <begin position="576"/>
        <end position="711"/>
    </location>
</feature>
<feature type="binding site" evidence="11">
    <location>
        <position position="121"/>
    </location>
    <ligand>
        <name>substrate</name>
    </ligand>
</feature>
<comment type="pathway">
    <text evidence="11">Purine metabolism; IMP biosynthesis via de novo pathway; 5-amino-1-(5-phospho-D-ribosyl)imidazole from N(2)-formyl-N(1)-(5-phospho-D-ribosyl)glycinamide: step 1/2.</text>
</comment>
<evidence type="ECO:0000256" key="3">
    <source>
        <dbReference type="ARBA" id="ARBA00022723"/>
    </source>
</evidence>
<gene>
    <name evidence="11 15" type="primary">purL</name>
    <name evidence="15" type="ORF">EQZ20_04050</name>
</gene>
<protein>
    <recommendedName>
        <fullName evidence="11">Phosphoribosylformylglycinamidine synthase subunit PurL</fullName>
        <shortName evidence="11">FGAM synthase</shortName>
        <ecNumber evidence="11">6.3.5.3</ecNumber>
    </recommendedName>
    <alternativeName>
        <fullName evidence="11">Formylglycinamide ribonucleotide amidotransferase subunit II</fullName>
        <shortName evidence="11">FGAR amidotransferase II</shortName>
        <shortName evidence="11">FGAR-AT II</shortName>
    </alternativeName>
    <alternativeName>
        <fullName evidence="11">Glutamine amidotransferase PurL</fullName>
    </alternativeName>
    <alternativeName>
        <fullName evidence="11">Phosphoribosylformylglycinamidine synthase subunit II</fullName>
    </alternativeName>
</protein>
<accession>A0AAJ3YVN1</accession>
<dbReference type="CDD" id="cd02203">
    <property type="entry name" value="PurL_repeat1"/>
    <property type="match status" value="1"/>
</dbReference>
<feature type="binding site" evidence="11">
    <location>
        <position position="122"/>
    </location>
    <ligand>
        <name>Mg(2+)</name>
        <dbReference type="ChEBI" id="CHEBI:18420"/>
        <label>2</label>
    </ligand>
</feature>
<dbReference type="AlphaFoldDB" id="A0AAJ3YVN1"/>
<dbReference type="Gene3D" id="3.30.1330.10">
    <property type="entry name" value="PurM-like, N-terminal domain"/>
    <property type="match status" value="2"/>
</dbReference>
<dbReference type="NCBIfam" id="TIGR01736">
    <property type="entry name" value="FGAM_synth_II"/>
    <property type="match status" value="1"/>
</dbReference>
<dbReference type="GO" id="GO:0000287">
    <property type="term" value="F:magnesium ion binding"/>
    <property type="evidence" value="ECO:0007669"/>
    <property type="project" value="UniProtKB-UniRule"/>
</dbReference>
<feature type="binding site" evidence="11">
    <location>
        <position position="538"/>
    </location>
    <ligand>
        <name>Mg(2+)</name>
        <dbReference type="ChEBI" id="CHEBI:18420"/>
        <label>1</label>
    </ligand>
</feature>
<evidence type="ECO:0000259" key="12">
    <source>
        <dbReference type="Pfam" id="PF00586"/>
    </source>
</evidence>
<dbReference type="KEGG" id="bgy:BGLY_0723"/>
<keyword evidence="1 11" id="KW-0963">Cytoplasm</keyword>
<keyword evidence="7 11" id="KW-0460">Magnesium</keyword>
<keyword evidence="6 11" id="KW-0067">ATP-binding</keyword>
<evidence type="ECO:0000256" key="9">
    <source>
        <dbReference type="ARBA" id="ARBA00059671"/>
    </source>
</evidence>
<evidence type="ECO:0000259" key="14">
    <source>
        <dbReference type="Pfam" id="PF18072"/>
    </source>
</evidence>
<keyword evidence="2 11" id="KW-0436">Ligase</keyword>
<feature type="binding site" evidence="11">
    <location>
        <begin position="317"/>
        <end position="319"/>
    </location>
    <ligand>
        <name>substrate</name>
    </ligand>
</feature>
<dbReference type="InterPro" id="IPR010074">
    <property type="entry name" value="PRibForGlyAmidine_synth_PurL"/>
</dbReference>
<dbReference type="Pfam" id="PF18072">
    <property type="entry name" value="FGAR-AT_linker"/>
    <property type="match status" value="1"/>
</dbReference>
<feature type="active site" evidence="11">
    <location>
        <position position="54"/>
    </location>
</feature>